<gene>
    <name evidence="3" type="ORF">OMAR00294_LOCUS712</name>
</gene>
<name>A0A7S4GLT8_OXYMA</name>
<evidence type="ECO:0000313" key="3">
    <source>
        <dbReference type="EMBL" id="CAE0840827.1"/>
    </source>
</evidence>
<sequence>MRVLALVLSLSLALSPVPGGKASDVKLGGGSRDEEEAVLTESTSEHEEHGEQKAKHEGGSSSKAAKASPSARLGALVRHQRAWNARWRRSRAAWLKRSTKSFRARRGRLLRGQASTRRKLRSAYGRSIVAHWRGNRPKAVIRTALAYQRRLSATIRSQRAVLRGQWSRYVSSRRRFVKSQALRWRRRQAWYRQRRGLLIQLRNIRRAVGRTARTMRVVRSRSAAWRRRWSAAVRGRMAHYNRVLRARLTRAVRKQVARRRSLRAAYGRVVMRQWRAKQPNNVIRTVQRFKVALKRSNSAHSRRLGAIRRGIVNAKRRYRAGQNRRLASYTKRIRSYLGRLGRTIRSLRARARRVRSALKGNKKRKVAI</sequence>
<organism evidence="3">
    <name type="scientific">Oxyrrhis marina</name>
    <name type="common">Dinoflagellate</name>
    <dbReference type="NCBI Taxonomy" id="2969"/>
    <lineage>
        <taxon>Eukaryota</taxon>
        <taxon>Sar</taxon>
        <taxon>Alveolata</taxon>
        <taxon>Dinophyceae</taxon>
        <taxon>Oxyrrhinales</taxon>
        <taxon>Oxyrrhinaceae</taxon>
        <taxon>Oxyrrhis</taxon>
    </lineage>
</organism>
<protein>
    <submittedName>
        <fullName evidence="3">Uncharacterized protein</fullName>
    </submittedName>
</protein>
<accession>A0A7S4GLT8</accession>
<proteinExistence type="predicted"/>
<dbReference type="EMBL" id="HBJB01000819">
    <property type="protein sequence ID" value="CAE0840827.1"/>
    <property type="molecule type" value="Transcribed_RNA"/>
</dbReference>
<feature type="region of interest" description="Disordered" evidence="1">
    <location>
        <begin position="19"/>
        <end position="71"/>
    </location>
</feature>
<dbReference type="AlphaFoldDB" id="A0A7S4GLT8"/>
<evidence type="ECO:0000256" key="2">
    <source>
        <dbReference type="SAM" id="SignalP"/>
    </source>
</evidence>
<feature type="compositionally biased region" description="Low complexity" evidence="1">
    <location>
        <begin position="59"/>
        <end position="71"/>
    </location>
</feature>
<evidence type="ECO:0000256" key="1">
    <source>
        <dbReference type="SAM" id="MobiDB-lite"/>
    </source>
</evidence>
<feature type="compositionally biased region" description="Basic and acidic residues" evidence="1">
    <location>
        <begin position="43"/>
        <end position="58"/>
    </location>
</feature>
<reference evidence="3" key="1">
    <citation type="submission" date="2021-01" db="EMBL/GenBank/DDBJ databases">
        <authorList>
            <person name="Corre E."/>
            <person name="Pelletier E."/>
            <person name="Niang G."/>
            <person name="Scheremetjew M."/>
            <person name="Finn R."/>
            <person name="Kale V."/>
            <person name="Holt S."/>
            <person name="Cochrane G."/>
            <person name="Meng A."/>
            <person name="Brown T."/>
            <person name="Cohen L."/>
        </authorList>
    </citation>
    <scope>NUCLEOTIDE SEQUENCE</scope>
    <source>
        <strain evidence="3">LB1974</strain>
    </source>
</reference>
<feature type="signal peptide" evidence="2">
    <location>
        <begin position="1"/>
        <end position="22"/>
    </location>
</feature>
<feature type="chain" id="PRO_5031353052" evidence="2">
    <location>
        <begin position="23"/>
        <end position="368"/>
    </location>
</feature>
<keyword evidence="2" id="KW-0732">Signal</keyword>